<name>A0AAV4NXF3_9ARAC</name>
<accession>A0AAV4NXF3</accession>
<dbReference type="AlphaFoldDB" id="A0AAV4NXF3"/>
<dbReference type="Proteomes" id="UP001054837">
    <property type="component" value="Unassembled WGS sequence"/>
</dbReference>
<keyword evidence="2" id="KW-1185">Reference proteome</keyword>
<organism evidence="1 2">
    <name type="scientific">Caerostris darwini</name>
    <dbReference type="NCBI Taxonomy" id="1538125"/>
    <lineage>
        <taxon>Eukaryota</taxon>
        <taxon>Metazoa</taxon>
        <taxon>Ecdysozoa</taxon>
        <taxon>Arthropoda</taxon>
        <taxon>Chelicerata</taxon>
        <taxon>Arachnida</taxon>
        <taxon>Araneae</taxon>
        <taxon>Araneomorphae</taxon>
        <taxon>Entelegynae</taxon>
        <taxon>Araneoidea</taxon>
        <taxon>Araneidae</taxon>
        <taxon>Caerostris</taxon>
    </lineage>
</organism>
<dbReference type="EMBL" id="BPLQ01002129">
    <property type="protein sequence ID" value="GIX89033.1"/>
    <property type="molecule type" value="Genomic_DNA"/>
</dbReference>
<reference evidence="1 2" key="1">
    <citation type="submission" date="2021-06" db="EMBL/GenBank/DDBJ databases">
        <title>Caerostris darwini draft genome.</title>
        <authorList>
            <person name="Kono N."/>
            <person name="Arakawa K."/>
        </authorList>
    </citation>
    <scope>NUCLEOTIDE SEQUENCE [LARGE SCALE GENOMIC DNA]</scope>
</reference>
<comment type="caution">
    <text evidence="1">The sequence shown here is derived from an EMBL/GenBank/DDBJ whole genome shotgun (WGS) entry which is preliminary data.</text>
</comment>
<protein>
    <submittedName>
        <fullName evidence="1">Uncharacterized protein</fullName>
    </submittedName>
</protein>
<evidence type="ECO:0000313" key="1">
    <source>
        <dbReference type="EMBL" id="GIX89033.1"/>
    </source>
</evidence>
<proteinExistence type="predicted"/>
<evidence type="ECO:0000313" key="2">
    <source>
        <dbReference type="Proteomes" id="UP001054837"/>
    </source>
</evidence>
<gene>
    <name evidence="1" type="ORF">CDAR_125201</name>
</gene>
<sequence>MPPALYRGRGVDFSQKEKLINDSFSKARFSEIRACLADLIISPLLPRVAHFSEIRLCLADLIISPLLPRVVIKSAILFERKVKSGLKLEKDLLLDSTGRSFNAYDNKPVRHPSFTAGK</sequence>